<evidence type="ECO:0000313" key="1">
    <source>
        <dbReference type="EMBL" id="GME92892.1"/>
    </source>
</evidence>
<evidence type="ECO:0000313" key="2">
    <source>
        <dbReference type="Proteomes" id="UP001165101"/>
    </source>
</evidence>
<name>A0ACB5TPP9_CANBO</name>
<dbReference type="Proteomes" id="UP001165101">
    <property type="component" value="Unassembled WGS sequence"/>
</dbReference>
<dbReference type="EMBL" id="BSXV01001454">
    <property type="protein sequence ID" value="GME92892.1"/>
    <property type="molecule type" value="Genomic_DNA"/>
</dbReference>
<organism evidence="1 2">
    <name type="scientific">Candida boidinii</name>
    <name type="common">Yeast</name>
    <dbReference type="NCBI Taxonomy" id="5477"/>
    <lineage>
        <taxon>Eukaryota</taxon>
        <taxon>Fungi</taxon>
        <taxon>Dikarya</taxon>
        <taxon>Ascomycota</taxon>
        <taxon>Saccharomycotina</taxon>
        <taxon>Pichiomycetes</taxon>
        <taxon>Pichiales</taxon>
        <taxon>Pichiaceae</taxon>
        <taxon>Ogataea</taxon>
        <taxon>Ogataea/Candida clade</taxon>
    </lineage>
</organism>
<accession>A0ACB5TPP9</accession>
<comment type="caution">
    <text evidence="1">The sequence shown here is derived from an EMBL/GenBank/DDBJ whole genome shotgun (WGS) entry which is preliminary data.</text>
</comment>
<sequence>MAVDKSFSFVPQNLNAFNNFNVTIVGGTGGLGRAIGRALASVGVNVTVIGRTFRDSENKNIKFIEADLTSIVEARKVAKNLNASSIDVLLFTTGIFAAPKRQETSEGLERDMAVSFLNRLVMIPEIVPRMESNKNFFGFVPRVFIMAYPGDGQLGTIDDLNCEDSYGTLKAHMNTVAGNEALVYDCASKYKNVHFYGLNPGLVTTGIRNNLLGEGTWKSRITEGLLGWFTQTPEDYAKGIVPLLVAKELEDASGTIYNNKAQRLYPSKNFTSEYASKYINKSWELLKSKNLTE</sequence>
<protein>
    <submittedName>
        <fullName evidence="1">Unnamed protein product</fullName>
    </submittedName>
</protein>
<reference evidence="1" key="1">
    <citation type="submission" date="2023-04" db="EMBL/GenBank/DDBJ databases">
        <title>Candida boidinii NBRC 1967.</title>
        <authorList>
            <person name="Ichikawa N."/>
            <person name="Sato H."/>
            <person name="Tonouchi N."/>
        </authorList>
    </citation>
    <scope>NUCLEOTIDE SEQUENCE</scope>
    <source>
        <strain evidence="1">NBRC 1967</strain>
    </source>
</reference>
<keyword evidence="2" id="KW-1185">Reference proteome</keyword>
<proteinExistence type="predicted"/>
<gene>
    <name evidence="1" type="ORF">Cboi01_000292400</name>
</gene>